<feature type="domain" description="Aminotransferase-like plant mobile" evidence="2">
    <location>
        <begin position="141"/>
        <end position="355"/>
    </location>
</feature>
<feature type="domain" description="Aminotransferase-like plant mobile" evidence="2">
    <location>
        <begin position="32"/>
        <end position="129"/>
    </location>
</feature>
<dbReference type="PANTHER" id="PTHR46033:SF8">
    <property type="entry name" value="PROTEIN MAINTENANCE OF MERISTEMS-LIKE"/>
    <property type="match status" value="1"/>
</dbReference>
<dbReference type="EMBL" id="OIVN01006338">
    <property type="protein sequence ID" value="SPD30925.1"/>
    <property type="molecule type" value="Genomic_DNA"/>
</dbReference>
<accession>A0A2N9J2T1</accession>
<dbReference type="GO" id="GO:0010073">
    <property type="term" value="P:meristem maintenance"/>
    <property type="evidence" value="ECO:0007669"/>
    <property type="project" value="InterPro"/>
</dbReference>
<gene>
    <name evidence="3" type="ORF">FSB_LOCUS58807</name>
</gene>
<proteinExistence type="predicted"/>
<feature type="region of interest" description="Disordered" evidence="1">
    <location>
        <begin position="426"/>
        <end position="464"/>
    </location>
</feature>
<dbReference type="PANTHER" id="PTHR46033">
    <property type="entry name" value="PROTEIN MAIN-LIKE 2"/>
    <property type="match status" value="1"/>
</dbReference>
<protein>
    <recommendedName>
        <fullName evidence="2">Aminotransferase-like plant mobile domain-containing protein</fullName>
    </recommendedName>
</protein>
<organism evidence="3">
    <name type="scientific">Fagus sylvatica</name>
    <name type="common">Beechnut</name>
    <dbReference type="NCBI Taxonomy" id="28930"/>
    <lineage>
        <taxon>Eukaryota</taxon>
        <taxon>Viridiplantae</taxon>
        <taxon>Streptophyta</taxon>
        <taxon>Embryophyta</taxon>
        <taxon>Tracheophyta</taxon>
        <taxon>Spermatophyta</taxon>
        <taxon>Magnoliopsida</taxon>
        <taxon>eudicotyledons</taxon>
        <taxon>Gunneridae</taxon>
        <taxon>Pentapetalae</taxon>
        <taxon>rosids</taxon>
        <taxon>fabids</taxon>
        <taxon>Fagales</taxon>
        <taxon>Fagaceae</taxon>
        <taxon>Fagus</taxon>
    </lineage>
</organism>
<sequence>MDPILHCCRHEAVLSRGNRPHPRIVSYLQRAGFYGLYCLRFIQLNWALITAFVERWRKETHTFHLPQGEMTITLLDVGVMLGLPVDGQPVVGSTNINWQILCGKLLGRIPPPYKLKGAGLSMPWLSDVFGVLPDDADDVTVWGSATLAWLYRELCRATKPNTKDIGGALILVQLWAWSRFPHMTPDLLFIQPIDYGVDAAGQPLPQGPHGVRWANAKCEREVSTHVLQHYRNALGMQHPDEIVWQPYVNADLPDYCLIGQEIWCSVVPLICTNIVEMHCPNRVLRQFGMQQPILEPVDTNVSLHKIDLRGNVHKDWTSFHETYIDSWNNRLQHVITRDSLSLPMAYDDEYMVWYRSITQCDIDQQSARFDVLVRVFTWVGLSAYPTHPTPPPITPHIEETPIGSTQTYSPPPSLIPTTVPSAPVPLAQDDGRRRNPIRNTKARGCGTGSTYHHHYKTPPAPSESNGYLRVRCNGGLNQQRSAVAFQQADFTASNLWAAINDRPLLPFRFQNLGANWDPVETDRYRAELAKVRAELEPWEKQLIKHKGKLEVTRTESKLLSEKVRWMFASDECGRRYLKAFSHQQMIPLSPSGWWTLDI</sequence>
<dbReference type="InterPro" id="IPR044824">
    <property type="entry name" value="MAIN-like"/>
</dbReference>
<dbReference type="Pfam" id="PF10536">
    <property type="entry name" value="PMD"/>
    <property type="match status" value="2"/>
</dbReference>
<reference evidence="3" key="1">
    <citation type="submission" date="2018-02" db="EMBL/GenBank/DDBJ databases">
        <authorList>
            <person name="Cohen D.B."/>
            <person name="Kent A.D."/>
        </authorList>
    </citation>
    <scope>NUCLEOTIDE SEQUENCE</scope>
</reference>
<evidence type="ECO:0000259" key="2">
    <source>
        <dbReference type="Pfam" id="PF10536"/>
    </source>
</evidence>
<dbReference type="AlphaFoldDB" id="A0A2N9J2T1"/>
<name>A0A2N9J2T1_FAGSY</name>
<evidence type="ECO:0000313" key="3">
    <source>
        <dbReference type="EMBL" id="SPD30925.1"/>
    </source>
</evidence>
<dbReference type="InterPro" id="IPR019557">
    <property type="entry name" value="AminoTfrase-like_pln_mobile"/>
</dbReference>
<evidence type="ECO:0000256" key="1">
    <source>
        <dbReference type="SAM" id="MobiDB-lite"/>
    </source>
</evidence>